<keyword evidence="8" id="KW-1185">Reference proteome</keyword>
<name>A0A9Q3GYW0_9BASI</name>
<comment type="caution">
    <text evidence="7">The sequence shown here is derived from an EMBL/GenBank/DDBJ whole genome shotgun (WGS) entry which is preliminary data.</text>
</comment>
<dbReference type="InterPro" id="IPR002523">
    <property type="entry name" value="MgTranspt_CorA/ZnTranspt_ZntB"/>
</dbReference>
<evidence type="ECO:0000256" key="5">
    <source>
        <dbReference type="ARBA" id="ARBA00023136"/>
    </source>
</evidence>
<dbReference type="SUPFAM" id="SSF144083">
    <property type="entry name" value="Magnesium transport protein CorA, transmembrane region"/>
    <property type="match status" value="1"/>
</dbReference>
<comment type="subcellular location">
    <subcellularLocation>
        <location evidence="1">Membrane</location>
        <topology evidence="1">Multi-pass membrane protein</topology>
    </subcellularLocation>
</comment>
<protein>
    <submittedName>
        <fullName evidence="7">Uncharacterized protein</fullName>
    </submittedName>
</protein>
<evidence type="ECO:0000256" key="1">
    <source>
        <dbReference type="ARBA" id="ARBA00004141"/>
    </source>
</evidence>
<dbReference type="OrthoDB" id="3231000at2759"/>
<keyword evidence="5 6" id="KW-0472">Membrane</keyword>
<comment type="similarity">
    <text evidence="2">Belongs to the CorA metal ion transporter (MIT) (TC 1.A.35) family.</text>
</comment>
<dbReference type="InterPro" id="IPR045863">
    <property type="entry name" value="CorA_TM1_TM2"/>
</dbReference>
<feature type="transmembrane region" description="Helical" evidence="6">
    <location>
        <begin position="199"/>
        <end position="222"/>
    </location>
</feature>
<dbReference type="EMBL" id="AVOT02007445">
    <property type="protein sequence ID" value="MBW0483939.1"/>
    <property type="molecule type" value="Genomic_DNA"/>
</dbReference>
<accession>A0A9Q3GYW0</accession>
<proteinExistence type="inferred from homology"/>
<gene>
    <name evidence="7" type="ORF">O181_023654</name>
</gene>
<evidence type="ECO:0000256" key="4">
    <source>
        <dbReference type="ARBA" id="ARBA00022989"/>
    </source>
</evidence>
<dbReference type="AlphaFoldDB" id="A0A9Q3GYW0"/>
<keyword evidence="3 6" id="KW-0812">Transmembrane</keyword>
<dbReference type="Proteomes" id="UP000765509">
    <property type="component" value="Unassembled WGS sequence"/>
</dbReference>
<evidence type="ECO:0000313" key="7">
    <source>
        <dbReference type="EMBL" id="MBW0483939.1"/>
    </source>
</evidence>
<evidence type="ECO:0000313" key="8">
    <source>
        <dbReference type="Proteomes" id="UP000765509"/>
    </source>
</evidence>
<feature type="transmembrane region" description="Helical" evidence="6">
    <location>
        <begin position="166"/>
        <end position="187"/>
    </location>
</feature>
<dbReference type="GO" id="GO:0046873">
    <property type="term" value="F:metal ion transmembrane transporter activity"/>
    <property type="evidence" value="ECO:0007669"/>
    <property type="project" value="InterPro"/>
</dbReference>
<dbReference type="Gene3D" id="1.20.58.340">
    <property type="entry name" value="Magnesium transport protein CorA, transmembrane region"/>
    <property type="match status" value="1"/>
</dbReference>
<dbReference type="GO" id="GO:0016020">
    <property type="term" value="C:membrane"/>
    <property type="evidence" value="ECO:0007669"/>
    <property type="project" value="UniProtKB-SubCell"/>
</dbReference>
<dbReference type="InterPro" id="IPR045861">
    <property type="entry name" value="CorA_cytoplasmic_dom"/>
</dbReference>
<reference evidence="7" key="1">
    <citation type="submission" date="2021-03" db="EMBL/GenBank/DDBJ databases">
        <title>Draft genome sequence of rust myrtle Austropuccinia psidii MF-1, a brazilian biotype.</title>
        <authorList>
            <person name="Quecine M.C."/>
            <person name="Pachon D.M.R."/>
            <person name="Bonatelli M.L."/>
            <person name="Correr F.H."/>
            <person name="Franceschini L.M."/>
            <person name="Leite T.F."/>
            <person name="Margarido G.R.A."/>
            <person name="Almeida C.A."/>
            <person name="Ferrarezi J.A."/>
            <person name="Labate C.A."/>
        </authorList>
    </citation>
    <scope>NUCLEOTIDE SEQUENCE</scope>
    <source>
        <strain evidence="7">MF-1</strain>
    </source>
</reference>
<dbReference type="SUPFAM" id="SSF143865">
    <property type="entry name" value="CorA soluble domain-like"/>
    <property type="match status" value="1"/>
</dbReference>
<evidence type="ECO:0000256" key="2">
    <source>
        <dbReference type="ARBA" id="ARBA00009765"/>
    </source>
</evidence>
<evidence type="ECO:0000256" key="3">
    <source>
        <dbReference type="ARBA" id="ARBA00022692"/>
    </source>
</evidence>
<evidence type="ECO:0000256" key="6">
    <source>
        <dbReference type="SAM" id="Phobius"/>
    </source>
</evidence>
<sequence>MPTSLLDAVTYWTMRTCMQNIDELHEQPENLAIAILSIIAKEWLTVKEYMSTRLNQIEWELQIPDFRGNGKFYGLGATLKRLHPFRRHLPVYRKWVLGVLDNILNKEKVLSNDLKERPLAQLREDFLKVLNEIEAIEKRVQDMLNVVTAIISIEEAKRSVEQTSSLARLTYLAVVFVPLSFVSSFLSMTPDVESLRGTIWLFFVLAVPLTIFALSVALWVHIKDWWFSKRRRRSF</sequence>
<keyword evidence="4 6" id="KW-1133">Transmembrane helix</keyword>
<dbReference type="Pfam" id="PF01544">
    <property type="entry name" value="CorA"/>
    <property type="match status" value="1"/>
</dbReference>
<organism evidence="7 8">
    <name type="scientific">Austropuccinia psidii MF-1</name>
    <dbReference type="NCBI Taxonomy" id="1389203"/>
    <lineage>
        <taxon>Eukaryota</taxon>
        <taxon>Fungi</taxon>
        <taxon>Dikarya</taxon>
        <taxon>Basidiomycota</taxon>
        <taxon>Pucciniomycotina</taxon>
        <taxon>Pucciniomycetes</taxon>
        <taxon>Pucciniales</taxon>
        <taxon>Sphaerophragmiaceae</taxon>
        <taxon>Austropuccinia</taxon>
    </lineage>
</organism>